<organism evidence="2 4">
    <name type="scientific">Didymodactylos carnosus</name>
    <dbReference type="NCBI Taxonomy" id="1234261"/>
    <lineage>
        <taxon>Eukaryota</taxon>
        <taxon>Metazoa</taxon>
        <taxon>Spiralia</taxon>
        <taxon>Gnathifera</taxon>
        <taxon>Rotifera</taxon>
        <taxon>Eurotatoria</taxon>
        <taxon>Bdelloidea</taxon>
        <taxon>Philodinida</taxon>
        <taxon>Philodinidae</taxon>
        <taxon>Didymodactylos</taxon>
    </lineage>
</organism>
<proteinExistence type="predicted"/>
<reference evidence="2" key="1">
    <citation type="submission" date="2021-02" db="EMBL/GenBank/DDBJ databases">
        <authorList>
            <person name="Nowell W R."/>
        </authorList>
    </citation>
    <scope>NUCLEOTIDE SEQUENCE</scope>
</reference>
<feature type="compositionally biased region" description="Polar residues" evidence="1">
    <location>
        <begin position="361"/>
        <end position="373"/>
    </location>
</feature>
<dbReference type="EMBL" id="CAJOBA010024586">
    <property type="protein sequence ID" value="CAF3927197.1"/>
    <property type="molecule type" value="Genomic_DNA"/>
</dbReference>
<evidence type="ECO:0000313" key="3">
    <source>
        <dbReference type="EMBL" id="CAF3927197.1"/>
    </source>
</evidence>
<name>A0A8S2EDZ9_9BILA</name>
<evidence type="ECO:0000313" key="2">
    <source>
        <dbReference type="EMBL" id="CAF1137138.1"/>
    </source>
</evidence>
<feature type="region of interest" description="Disordered" evidence="1">
    <location>
        <begin position="169"/>
        <end position="188"/>
    </location>
</feature>
<dbReference type="EMBL" id="CAJNOK010011305">
    <property type="protein sequence ID" value="CAF1137138.1"/>
    <property type="molecule type" value="Genomic_DNA"/>
</dbReference>
<feature type="compositionally biased region" description="Polar residues" evidence="1">
    <location>
        <begin position="70"/>
        <end position="85"/>
    </location>
</feature>
<accession>A0A8S2EDZ9</accession>
<feature type="region of interest" description="Disordered" evidence="1">
    <location>
        <begin position="361"/>
        <end position="380"/>
    </location>
</feature>
<sequence>MENSLRIVRSQSAIQAHREDVPTKHDNYLINLQERNKLLKLLRRQENGLKQREIGFQLYINGAHNPPTKRPSSIRGSNNQNHTSVNFDPLLPYFSDFKFPTKSTTNITNNNNNNNNEKCSTSSRRRWSNNTTVQIKTKQGSTLVDFPLNLHQSPAADCDRHAKSLYEKQQMKSEDGHLSNTPSAYSSKYEHNRSRKVWDEKPVEINATQLKANYDNVPFYNFEPVNVKESWLPNWCTKTIDTHQENDESNSNQIQDNCEADFDLSDCQISSDDDDDADAQDNCLLSRVCMYHLYCRKYNSSNKHHLFLVAISSDDLTERKNTVKNVLICNNINTQQQSVVNSKNSTMIEDLRDSFKTISSEQNEAMHKSQSTNEEAKSVTKDTMVGSNNILVEELLFESH</sequence>
<feature type="region of interest" description="Disordered" evidence="1">
    <location>
        <begin position="61"/>
        <end position="85"/>
    </location>
</feature>
<comment type="caution">
    <text evidence="2">The sequence shown here is derived from an EMBL/GenBank/DDBJ whole genome shotgun (WGS) entry which is preliminary data.</text>
</comment>
<dbReference type="Proteomes" id="UP000677228">
    <property type="component" value="Unassembled WGS sequence"/>
</dbReference>
<evidence type="ECO:0000313" key="4">
    <source>
        <dbReference type="Proteomes" id="UP000677228"/>
    </source>
</evidence>
<feature type="region of interest" description="Disordered" evidence="1">
    <location>
        <begin position="104"/>
        <end position="127"/>
    </location>
</feature>
<protein>
    <submittedName>
        <fullName evidence="2">Uncharacterized protein</fullName>
    </submittedName>
</protein>
<dbReference type="AlphaFoldDB" id="A0A8S2EDZ9"/>
<gene>
    <name evidence="2" type="ORF">OVA965_LOCUS20943</name>
    <name evidence="3" type="ORF">TMI583_LOCUS21466</name>
</gene>
<dbReference type="Proteomes" id="UP000682733">
    <property type="component" value="Unassembled WGS sequence"/>
</dbReference>
<evidence type="ECO:0000256" key="1">
    <source>
        <dbReference type="SAM" id="MobiDB-lite"/>
    </source>
</evidence>